<evidence type="ECO:0000313" key="9">
    <source>
        <dbReference type="EMBL" id="SNV30561.1"/>
    </source>
</evidence>
<evidence type="ECO:0000256" key="5">
    <source>
        <dbReference type="ARBA" id="ARBA00023136"/>
    </source>
</evidence>
<comment type="subcellular location">
    <subcellularLocation>
        <location evidence="1">Cell membrane</location>
        <topology evidence="1">Multi-pass membrane protein</topology>
    </subcellularLocation>
</comment>
<feature type="transmembrane region" description="Helical" evidence="7">
    <location>
        <begin position="6"/>
        <end position="24"/>
    </location>
</feature>
<dbReference type="KEGG" id="cgrn:4412665_00439"/>
<dbReference type="AlphaFoldDB" id="A0A239W7S5"/>
<evidence type="ECO:0000259" key="8">
    <source>
        <dbReference type="Pfam" id="PF00482"/>
    </source>
</evidence>
<evidence type="ECO:0000256" key="2">
    <source>
        <dbReference type="ARBA" id="ARBA00022475"/>
    </source>
</evidence>
<dbReference type="EMBL" id="LT906441">
    <property type="protein sequence ID" value="SNV30561.1"/>
    <property type="molecule type" value="Genomic_DNA"/>
</dbReference>
<evidence type="ECO:0000256" key="6">
    <source>
        <dbReference type="SAM" id="MobiDB-lite"/>
    </source>
</evidence>
<feature type="transmembrane region" description="Helical" evidence="7">
    <location>
        <begin position="173"/>
        <end position="197"/>
    </location>
</feature>
<sequence>MNGVIAALLGVMVAGGGALLVWGLRPVHTQSTKLSTGLWTTVEKRLVHIPRRLRWRFIVGLVLGTAMALLTGWVVLVAGVPILVVALPELLADETDRDLQLLAGLERWVRLLSGSASTGKSVLDAIRTTRHQAPEVLHDPLEALVNRLDSRWSARDTFQAFADDLDSPDADQIVAALILAAELGGTGATTTLVCLAESMQQRLRAHREIATERAKPRIVVRQVSTIIGIMLVLAGCMGQRFFRPYSSSLGQILLGVYVLAYLGSLWVLHRRSRPRARERILVSSHARRSEGTTASQTLLPPVRGVGHPELEVPALGGATGGWEARDV</sequence>
<evidence type="ECO:0000256" key="1">
    <source>
        <dbReference type="ARBA" id="ARBA00004651"/>
    </source>
</evidence>
<protein>
    <submittedName>
        <fullName evidence="9">Flp pilus assembly protein TadB</fullName>
    </submittedName>
</protein>
<evidence type="ECO:0000313" key="10">
    <source>
        <dbReference type="Proteomes" id="UP000215332"/>
    </source>
</evidence>
<feature type="region of interest" description="Disordered" evidence="6">
    <location>
        <begin position="284"/>
        <end position="305"/>
    </location>
</feature>
<dbReference type="PANTHER" id="PTHR35007">
    <property type="entry name" value="INTEGRAL MEMBRANE PROTEIN-RELATED"/>
    <property type="match status" value="1"/>
</dbReference>
<dbReference type="eggNOG" id="COG4965">
    <property type="taxonomic scope" value="Bacteria"/>
</dbReference>
<dbReference type="GO" id="GO:0005886">
    <property type="term" value="C:plasma membrane"/>
    <property type="evidence" value="ECO:0007669"/>
    <property type="project" value="UniProtKB-SubCell"/>
</dbReference>
<accession>A0A239W7S5</accession>
<evidence type="ECO:0000256" key="3">
    <source>
        <dbReference type="ARBA" id="ARBA00022692"/>
    </source>
</evidence>
<reference evidence="9 10" key="1">
    <citation type="submission" date="2017-06" db="EMBL/GenBank/DDBJ databases">
        <authorList>
            <consortium name="Pathogen Informatics"/>
        </authorList>
    </citation>
    <scope>NUCLEOTIDE SEQUENCE [LARGE SCALE GENOMIC DNA]</scope>
    <source>
        <strain evidence="9 10">NCTC11865</strain>
    </source>
</reference>
<dbReference type="Proteomes" id="UP000215332">
    <property type="component" value="Chromosome 1"/>
</dbReference>
<dbReference type="Pfam" id="PF00482">
    <property type="entry name" value="T2SSF"/>
    <property type="match status" value="1"/>
</dbReference>
<feature type="domain" description="Type II secretion system protein GspF" evidence="8">
    <location>
        <begin position="108"/>
        <end position="232"/>
    </location>
</feature>
<proteinExistence type="predicted"/>
<keyword evidence="4 7" id="KW-1133">Transmembrane helix</keyword>
<feature type="transmembrane region" description="Helical" evidence="7">
    <location>
        <begin position="218"/>
        <end position="242"/>
    </location>
</feature>
<dbReference type="PANTHER" id="PTHR35007:SF3">
    <property type="entry name" value="POSSIBLE CONSERVED ALANINE RICH MEMBRANE PROTEIN"/>
    <property type="match status" value="1"/>
</dbReference>
<organism evidence="9 10">
    <name type="scientific">Cutibacterium granulosum</name>
    <dbReference type="NCBI Taxonomy" id="33011"/>
    <lineage>
        <taxon>Bacteria</taxon>
        <taxon>Bacillati</taxon>
        <taxon>Actinomycetota</taxon>
        <taxon>Actinomycetes</taxon>
        <taxon>Propionibacteriales</taxon>
        <taxon>Propionibacteriaceae</taxon>
        <taxon>Cutibacterium</taxon>
    </lineage>
</organism>
<gene>
    <name evidence="9" type="ORF">SAMEA4412665_00439</name>
</gene>
<keyword evidence="2" id="KW-1003">Cell membrane</keyword>
<name>A0A239W7S5_9ACTN</name>
<feature type="transmembrane region" description="Helical" evidence="7">
    <location>
        <begin position="57"/>
        <end position="87"/>
    </location>
</feature>
<keyword evidence="3 7" id="KW-0812">Transmembrane</keyword>
<keyword evidence="5 7" id="KW-0472">Membrane</keyword>
<dbReference type="InterPro" id="IPR018076">
    <property type="entry name" value="T2SS_GspF_dom"/>
</dbReference>
<evidence type="ECO:0000256" key="4">
    <source>
        <dbReference type="ARBA" id="ARBA00022989"/>
    </source>
</evidence>
<evidence type="ECO:0000256" key="7">
    <source>
        <dbReference type="SAM" id="Phobius"/>
    </source>
</evidence>
<feature type="transmembrane region" description="Helical" evidence="7">
    <location>
        <begin position="248"/>
        <end position="268"/>
    </location>
</feature>